<reference evidence="2" key="1">
    <citation type="journal article" date="2002" name="Nature">
        <title>The genome sequence and structure of rice chromosome 1.</title>
        <authorList>
            <person name="Sasaki T."/>
            <person name="Matsumoto T."/>
            <person name="Yamamoto K."/>
            <person name="Sakata K."/>
            <person name="Baba T."/>
            <person name="Katayose Y."/>
            <person name="Wu J."/>
            <person name="Niimura Y."/>
            <person name="Cheng Z."/>
            <person name="Nagamura Y."/>
            <person name="Antonio B.A."/>
            <person name="Kanamori H."/>
            <person name="Hosokawa S."/>
            <person name="Masukawa M."/>
            <person name="Arikawa K."/>
            <person name="Chiden Y."/>
            <person name="Hayashi M."/>
            <person name="Okamoto M."/>
            <person name="Ando T."/>
            <person name="Aoki H."/>
            <person name="Arita K."/>
            <person name="Hamada M."/>
            <person name="Harada C."/>
            <person name="Hijishita S."/>
            <person name="Honda M."/>
            <person name="Ichikawa Y."/>
            <person name="Idonuma A."/>
            <person name="Iijima M."/>
            <person name="Ikeda M."/>
            <person name="Ikeno M."/>
            <person name="Itoh S."/>
            <person name="Itoh T."/>
            <person name="Itoh Y."/>
            <person name="Itoh Y."/>
            <person name="Iwabuchi A."/>
            <person name="Kamiya K."/>
            <person name="Karasawa W."/>
            <person name="Katagiri S."/>
            <person name="Kikuta A."/>
            <person name="Kobayashi N."/>
            <person name="Kono I."/>
            <person name="Machita K."/>
            <person name="Maehara T."/>
            <person name="Mizuno H."/>
            <person name="Mizubayashi T."/>
            <person name="Mukai Y."/>
            <person name="Nagasaki H."/>
            <person name="Nakashima M."/>
            <person name="Nakama Y."/>
            <person name="Nakamichi Y."/>
            <person name="Nakamura M."/>
            <person name="Namiki N."/>
            <person name="Negishi M."/>
            <person name="Ohta I."/>
            <person name="Ono N."/>
            <person name="Saji S."/>
            <person name="Sakai K."/>
            <person name="Shibata M."/>
            <person name="Shimokawa T."/>
            <person name="Shomura A."/>
            <person name="Song J."/>
            <person name="Takazaki Y."/>
            <person name="Terasawa K."/>
            <person name="Tsuji K."/>
            <person name="Waki K."/>
            <person name="Yamagata H."/>
            <person name="Yamane H."/>
            <person name="Yoshiki S."/>
            <person name="Yoshihara R."/>
            <person name="Yukawa K."/>
            <person name="Zhong H."/>
            <person name="Iwama H."/>
            <person name="Endo T."/>
            <person name="Ito H."/>
            <person name="Hahn J.H."/>
            <person name="Kim H.I."/>
            <person name="Eun M.Y."/>
            <person name="Yano M."/>
            <person name="Jiang J."/>
            <person name="Gojobori T."/>
        </authorList>
    </citation>
    <scope>NUCLEOTIDE SEQUENCE [LARGE SCALE GENOMIC DNA]</scope>
</reference>
<sequence length="170" mass="18302">MGPPELLRLAKKKATTVARSTLSSLRRKKREEAGGGGRGLGTDDRYQSIPIDSRVPSTRYQASCCEEGARAVITCLAGKDPVSIVVILSRLLAGEGAVSVVLLEVVVAALRVTAGEVSHAEARDTKQVHGWEGITGEVSARRRRVGRGYRVDNVVLDRKRNALNMCLVNP</sequence>
<dbReference type="Proteomes" id="UP000817658">
    <property type="component" value="Chromosome 1"/>
</dbReference>
<organism evidence="2">
    <name type="scientific">Oryza sativa subsp. japonica</name>
    <name type="common">Rice</name>
    <dbReference type="NCBI Taxonomy" id="39947"/>
    <lineage>
        <taxon>Eukaryota</taxon>
        <taxon>Viridiplantae</taxon>
        <taxon>Streptophyta</taxon>
        <taxon>Embryophyta</taxon>
        <taxon>Tracheophyta</taxon>
        <taxon>Spermatophyta</taxon>
        <taxon>Magnoliopsida</taxon>
        <taxon>Liliopsida</taxon>
        <taxon>Poales</taxon>
        <taxon>Poaceae</taxon>
        <taxon>BOP clade</taxon>
        <taxon>Oryzoideae</taxon>
        <taxon>Oryzeae</taxon>
        <taxon>Oryzinae</taxon>
        <taxon>Oryza</taxon>
        <taxon>Oryza sativa</taxon>
    </lineage>
</organism>
<accession>Q5ZDP6</accession>
<name>Q5ZDP6_ORYSJ</name>
<dbReference type="EMBL" id="AP002870">
    <property type="protein sequence ID" value="BAD52593.1"/>
    <property type="molecule type" value="Genomic_DNA"/>
</dbReference>
<protein>
    <submittedName>
        <fullName evidence="2">Uncharacterized protein</fullName>
    </submittedName>
</protein>
<gene>
    <name evidence="2" type="primary">P0458A05.10</name>
</gene>
<evidence type="ECO:0000313" key="2">
    <source>
        <dbReference type="EMBL" id="BAD52593.1"/>
    </source>
</evidence>
<dbReference type="AlphaFoldDB" id="Q5ZDP6"/>
<evidence type="ECO:0000256" key="1">
    <source>
        <dbReference type="SAM" id="MobiDB-lite"/>
    </source>
</evidence>
<proteinExistence type="predicted"/>
<feature type="region of interest" description="Disordered" evidence="1">
    <location>
        <begin position="12"/>
        <end position="48"/>
    </location>
</feature>